<accession>A0A3Q8U118</accession>
<evidence type="ECO:0000256" key="4">
    <source>
        <dbReference type="ARBA" id="ARBA00022801"/>
    </source>
</evidence>
<keyword evidence="3" id="KW-0479">Metal-binding</keyword>
<dbReference type="PANTHER" id="PTHR42978:SF2">
    <property type="entry name" value="102 KBASES UNSTABLE REGION: FROM 1 TO 119443"/>
    <property type="match status" value="1"/>
</dbReference>
<dbReference type="GO" id="GO:0046872">
    <property type="term" value="F:metal ion binding"/>
    <property type="evidence" value="ECO:0007669"/>
    <property type="project" value="UniProtKB-KW"/>
</dbReference>
<dbReference type="OrthoDB" id="5443440at2"/>
<sequence length="284" mass="31328">MSRSVQLRILRAGWCQHLACMADRGGRLAPAQFPALCGLIRHPEHGWILYDTGYAEHFFHATRQLPERLYRSAVPVQLPAAQQLSAQLHALGLSVADIRYVIISHFHADHIAGLRDFSNARFIALEADYRHLEGLRGQRWRATLGGHLPGLLPEDFSARLQLADASARCTLPGWMAPFEHGLDLFGDASLIGVPLPGHSAGQLGLFIPDAQGRPAFLVADACWSAPACRAGRLPAAPALWFASAERRQYTRTYHALGQLLCREPALAVLPSHCTQAWEAFINER</sequence>
<evidence type="ECO:0000256" key="3">
    <source>
        <dbReference type="ARBA" id="ARBA00022723"/>
    </source>
</evidence>
<dbReference type="PANTHER" id="PTHR42978">
    <property type="entry name" value="QUORUM-QUENCHING LACTONASE YTNP-RELATED-RELATED"/>
    <property type="match status" value="1"/>
</dbReference>
<dbReference type="InterPro" id="IPR001279">
    <property type="entry name" value="Metallo-B-lactamas"/>
</dbReference>
<dbReference type="Gene3D" id="3.60.15.10">
    <property type="entry name" value="Ribonuclease Z/Hydroxyacylglutathione hydrolase-like"/>
    <property type="match status" value="1"/>
</dbReference>
<gene>
    <name evidence="7" type="ORF">EJA05_13430</name>
</gene>
<evidence type="ECO:0000259" key="6">
    <source>
        <dbReference type="SMART" id="SM00849"/>
    </source>
</evidence>
<keyword evidence="4 7" id="KW-0378">Hydrolase</keyword>
<dbReference type="Pfam" id="PF00753">
    <property type="entry name" value="Lactamase_B"/>
    <property type="match status" value="1"/>
</dbReference>
<dbReference type="EMBL" id="CP034338">
    <property type="protein sequence ID" value="AZL68671.1"/>
    <property type="molecule type" value="Genomic_DNA"/>
</dbReference>
<name>A0A3Q8U118_9PSED</name>
<comment type="similarity">
    <text evidence="2">Belongs to the metallo-beta-lactamase superfamily.</text>
</comment>
<protein>
    <submittedName>
        <fullName evidence="7">MBL fold metallo-hydrolase</fullName>
    </submittedName>
</protein>
<keyword evidence="5" id="KW-0862">Zinc</keyword>
<organism evidence="7 8">
    <name type="scientific">Pseudomonas entomophila</name>
    <dbReference type="NCBI Taxonomy" id="312306"/>
    <lineage>
        <taxon>Bacteria</taxon>
        <taxon>Pseudomonadati</taxon>
        <taxon>Pseudomonadota</taxon>
        <taxon>Gammaproteobacteria</taxon>
        <taxon>Pseudomonadales</taxon>
        <taxon>Pseudomonadaceae</taxon>
        <taxon>Pseudomonas</taxon>
    </lineage>
</organism>
<proteinExistence type="inferred from homology"/>
<dbReference type="AlphaFoldDB" id="A0A3Q8U118"/>
<evidence type="ECO:0000313" key="7">
    <source>
        <dbReference type="EMBL" id="AZL68671.1"/>
    </source>
</evidence>
<dbReference type="CDD" id="cd07730">
    <property type="entry name" value="metallo-hydrolase-like_MBL-fold"/>
    <property type="match status" value="1"/>
</dbReference>
<dbReference type="InterPro" id="IPR036866">
    <property type="entry name" value="RibonucZ/Hydroxyglut_hydro"/>
</dbReference>
<dbReference type="SMART" id="SM00849">
    <property type="entry name" value="Lactamase_B"/>
    <property type="match status" value="1"/>
</dbReference>
<evidence type="ECO:0000313" key="8">
    <source>
        <dbReference type="Proteomes" id="UP000268230"/>
    </source>
</evidence>
<dbReference type="GO" id="GO:0016787">
    <property type="term" value="F:hydrolase activity"/>
    <property type="evidence" value="ECO:0007669"/>
    <property type="project" value="UniProtKB-KW"/>
</dbReference>
<dbReference type="InterPro" id="IPR051013">
    <property type="entry name" value="MBL_superfamily_lactonases"/>
</dbReference>
<dbReference type="SUPFAM" id="SSF56281">
    <property type="entry name" value="Metallo-hydrolase/oxidoreductase"/>
    <property type="match status" value="1"/>
</dbReference>
<comment type="cofactor">
    <cofactor evidence="1">
        <name>Zn(2+)</name>
        <dbReference type="ChEBI" id="CHEBI:29105"/>
    </cofactor>
</comment>
<feature type="domain" description="Metallo-beta-lactamase" evidence="6">
    <location>
        <begin position="34"/>
        <end position="272"/>
    </location>
</feature>
<reference evidence="7 8" key="1">
    <citation type="submission" date="2018-12" db="EMBL/GenBank/DDBJ databases">
        <authorList>
            <person name="Li S."/>
            <person name="Yang R."/>
            <person name="Chen G."/>
            <person name="Zou L."/>
            <person name="Zhang C."/>
            <person name="Chen Y."/>
            <person name="Liu Z."/>
            <person name="Li Y."/>
            <person name="Yan Y."/>
            <person name="Huang M."/>
            <person name="Chen T."/>
        </authorList>
    </citation>
    <scope>NUCLEOTIDE SEQUENCE [LARGE SCALE GENOMIC DNA]</scope>
    <source>
        <strain evidence="7 8">1257</strain>
    </source>
</reference>
<dbReference type="KEGG" id="pory:EJA05_13430"/>
<evidence type="ECO:0000256" key="5">
    <source>
        <dbReference type="ARBA" id="ARBA00022833"/>
    </source>
</evidence>
<dbReference type="Proteomes" id="UP000268230">
    <property type="component" value="Chromosome"/>
</dbReference>
<evidence type="ECO:0000256" key="2">
    <source>
        <dbReference type="ARBA" id="ARBA00007749"/>
    </source>
</evidence>
<evidence type="ECO:0000256" key="1">
    <source>
        <dbReference type="ARBA" id="ARBA00001947"/>
    </source>
</evidence>